<dbReference type="Gene3D" id="3.30.450.80">
    <property type="entry name" value="Transcription factor LuxR-like, autoinducer-binding domain"/>
    <property type="match status" value="1"/>
</dbReference>
<evidence type="ECO:0000256" key="1">
    <source>
        <dbReference type="ARBA" id="ARBA00023015"/>
    </source>
</evidence>
<gene>
    <name evidence="5" type="ordered locus">BPSS1804</name>
</gene>
<dbReference type="InterPro" id="IPR005143">
    <property type="entry name" value="TF_LuxR_autoind-bd_dom"/>
</dbReference>
<sequence>MVAAIRHEIRQSPKHGLARMARNRTVLPLERAQVDVVQERSGVVGDRRISLRVCGEATQGYLLERYHAAPGEPSFVQRVNLFDDATIASFVEHDPYSAELESLYRAVIDVPKKALKFAGHETIQPEFASECVSESGLLTVMRNTILECGATNCFYHYFRIDEKTGNLKNHELLIGGTPVWSHRYVHRHWYLNDPAMAHARNDTRPLRASTLAPLPHDHWLNQQAQFLGLTSNVFFPAHRRDDDTIGLLHVSSSLPAAQGEEIIWRNRRTLRGLATEMLEWKVTAQRNTLAREMSLSHHELVALRLVGRGANARHVAEELKLQEHAVYQLFTSINKKMNSSHIRTSANKAKQFGFLAEGYISE</sequence>
<protein>
    <recommendedName>
        <fullName evidence="4">Transcription factor LuxR-like autoinducer-binding domain-containing protein</fullName>
    </recommendedName>
</protein>
<name>Q63JB4_BURPS</name>
<dbReference type="GO" id="GO:0006355">
    <property type="term" value="P:regulation of DNA-templated transcription"/>
    <property type="evidence" value="ECO:0007669"/>
    <property type="project" value="InterPro"/>
</dbReference>
<dbReference type="PATRIC" id="fig|272560.6.peg.6127"/>
<dbReference type="Proteomes" id="UP000000605">
    <property type="component" value="Chromosome 2"/>
</dbReference>
<dbReference type="InterPro" id="IPR016032">
    <property type="entry name" value="Sig_transdc_resp-reg_C-effctor"/>
</dbReference>
<evidence type="ECO:0000313" key="6">
    <source>
        <dbReference type="Proteomes" id="UP000000605"/>
    </source>
</evidence>
<dbReference type="EMBL" id="BX571966">
    <property type="protein sequence ID" value="CAH39280.1"/>
    <property type="molecule type" value="Genomic_DNA"/>
</dbReference>
<reference evidence="5 6" key="1">
    <citation type="journal article" date="2004" name="Proc. Natl. Acad. Sci. U.S.A.">
        <title>Genomic plasticity of the causative agent of melioidosis, Burkholderia pseudomallei.</title>
        <authorList>
            <person name="Holden M.T.G."/>
            <person name="Titball R.W."/>
            <person name="Peacock S.J."/>
            <person name="Cerdeno-Tarraga A.M."/>
            <person name="Atkins T."/>
            <person name="Crossman L.C."/>
            <person name="Pitt T."/>
            <person name="Churcher C."/>
            <person name="Mungall K."/>
            <person name="Bentley S.D."/>
            <person name="Sebaihia M."/>
            <person name="Thomson N.R."/>
            <person name="Bason N."/>
            <person name="Beacham I.R."/>
            <person name="Brooks K."/>
            <person name="Brown K.A."/>
            <person name="Brown N.F."/>
            <person name="Challis G.L."/>
            <person name="Cherevach I."/>
            <person name="Chillingworth T."/>
            <person name="Cronin A."/>
            <person name="Crosset B."/>
            <person name="Davis P."/>
            <person name="DeShazer D."/>
            <person name="Feltwell T."/>
            <person name="Fraser A."/>
            <person name="Hance Z."/>
            <person name="Hauser H."/>
            <person name="Holroyd S."/>
            <person name="Jagels K."/>
            <person name="Keith K.E."/>
            <person name="Maddison M."/>
            <person name="Moule S."/>
            <person name="Price C."/>
            <person name="Quail M.A."/>
            <person name="Rabbinowitsch E."/>
            <person name="Rutherford K."/>
            <person name="Sanders M."/>
            <person name="Simmonds M."/>
            <person name="Songsivilai S."/>
            <person name="Stevens K."/>
            <person name="Tumapa S."/>
            <person name="Vesaratchavest M."/>
            <person name="Whitehead S."/>
            <person name="Yeats C."/>
            <person name="Barrell B.G."/>
            <person name="Oyston P.C.F."/>
            <person name="Parkhill J."/>
        </authorList>
    </citation>
    <scope>NUCLEOTIDE SEQUENCE [LARGE SCALE GENOMIC DNA]</scope>
    <source>
        <strain evidence="5 6">K96243</strain>
    </source>
</reference>
<evidence type="ECO:0000259" key="4">
    <source>
        <dbReference type="Pfam" id="PF03472"/>
    </source>
</evidence>
<dbReference type="InterPro" id="IPR036693">
    <property type="entry name" value="TF_LuxR_autoind-bd_dom_sf"/>
</dbReference>
<dbReference type="KEGG" id="bps:BPSS1804"/>
<dbReference type="AlphaFoldDB" id="Q63JB4"/>
<evidence type="ECO:0000256" key="3">
    <source>
        <dbReference type="ARBA" id="ARBA00023163"/>
    </source>
</evidence>
<accession>Q63JB4</accession>
<dbReference type="InterPro" id="IPR036388">
    <property type="entry name" value="WH-like_DNA-bd_sf"/>
</dbReference>
<dbReference type="SUPFAM" id="SSF46894">
    <property type="entry name" value="C-terminal effector domain of the bipartite response regulators"/>
    <property type="match status" value="1"/>
</dbReference>
<organism evidence="5 6">
    <name type="scientific">Burkholderia pseudomallei (strain K96243)</name>
    <dbReference type="NCBI Taxonomy" id="272560"/>
    <lineage>
        <taxon>Bacteria</taxon>
        <taxon>Pseudomonadati</taxon>
        <taxon>Pseudomonadota</taxon>
        <taxon>Betaproteobacteria</taxon>
        <taxon>Burkholderiales</taxon>
        <taxon>Burkholderiaceae</taxon>
        <taxon>Burkholderia</taxon>
        <taxon>pseudomallei group</taxon>
    </lineage>
</organism>
<evidence type="ECO:0000256" key="2">
    <source>
        <dbReference type="ARBA" id="ARBA00023125"/>
    </source>
</evidence>
<keyword evidence="3" id="KW-0804">Transcription</keyword>
<keyword evidence="2" id="KW-0238">DNA-binding</keyword>
<dbReference type="GO" id="GO:0003677">
    <property type="term" value="F:DNA binding"/>
    <property type="evidence" value="ECO:0007669"/>
    <property type="project" value="UniProtKB-KW"/>
</dbReference>
<evidence type="ECO:0000313" key="5">
    <source>
        <dbReference type="EMBL" id="CAH39280.1"/>
    </source>
</evidence>
<dbReference type="eggNOG" id="COG2771">
    <property type="taxonomic scope" value="Bacteria"/>
</dbReference>
<dbReference type="SUPFAM" id="SSF75516">
    <property type="entry name" value="Pheromone-binding domain of LuxR-like quorum-sensing transcription factors"/>
    <property type="match status" value="1"/>
</dbReference>
<dbReference type="STRING" id="272560.BPSS1804"/>
<keyword evidence="6" id="KW-1185">Reference proteome</keyword>
<keyword evidence="1" id="KW-0805">Transcription regulation</keyword>
<feature type="domain" description="Transcription factor LuxR-like autoinducer-binding" evidence="4">
    <location>
        <begin position="134"/>
        <end position="277"/>
    </location>
</feature>
<dbReference type="Gene3D" id="1.10.10.10">
    <property type="entry name" value="Winged helix-like DNA-binding domain superfamily/Winged helix DNA-binding domain"/>
    <property type="match status" value="1"/>
</dbReference>
<proteinExistence type="predicted"/>
<dbReference type="Pfam" id="PF03472">
    <property type="entry name" value="Autoind_bind"/>
    <property type="match status" value="1"/>
</dbReference>